<evidence type="ECO:0000313" key="2">
    <source>
        <dbReference type="Proteomes" id="UP000297245"/>
    </source>
</evidence>
<organism evidence="1 2">
    <name type="scientific">Dendrothele bispora (strain CBS 962.96)</name>
    <dbReference type="NCBI Taxonomy" id="1314807"/>
    <lineage>
        <taxon>Eukaryota</taxon>
        <taxon>Fungi</taxon>
        <taxon>Dikarya</taxon>
        <taxon>Basidiomycota</taxon>
        <taxon>Agaricomycotina</taxon>
        <taxon>Agaricomycetes</taxon>
        <taxon>Agaricomycetidae</taxon>
        <taxon>Agaricales</taxon>
        <taxon>Agaricales incertae sedis</taxon>
        <taxon>Dendrothele</taxon>
    </lineage>
</organism>
<dbReference type="Proteomes" id="UP000297245">
    <property type="component" value="Unassembled WGS sequence"/>
</dbReference>
<accession>A0A4S8MG91</accession>
<gene>
    <name evidence="1" type="ORF">K435DRAFT_617871</name>
</gene>
<feature type="non-terminal residue" evidence="1">
    <location>
        <position position="1"/>
    </location>
</feature>
<proteinExistence type="predicted"/>
<keyword evidence="2" id="KW-1185">Reference proteome</keyword>
<feature type="non-terminal residue" evidence="1">
    <location>
        <position position="99"/>
    </location>
</feature>
<evidence type="ECO:0000313" key="1">
    <source>
        <dbReference type="EMBL" id="THV01482.1"/>
    </source>
</evidence>
<sequence length="99" mass="11752">VPKPHGENGRPGRGGYALKDVLGWDKDEYKKVQVRFYTQGCAYWNSERTNFRISSKILLKRNLSLETKFPKLRNYQDNWATDEFIKSALKYRQTRTKIH</sequence>
<protein>
    <submittedName>
        <fullName evidence="1">Uncharacterized protein</fullName>
    </submittedName>
</protein>
<reference evidence="1 2" key="1">
    <citation type="journal article" date="2019" name="Nat. Ecol. Evol.">
        <title>Megaphylogeny resolves global patterns of mushroom evolution.</title>
        <authorList>
            <person name="Varga T."/>
            <person name="Krizsan K."/>
            <person name="Foldi C."/>
            <person name="Dima B."/>
            <person name="Sanchez-Garcia M."/>
            <person name="Sanchez-Ramirez S."/>
            <person name="Szollosi G.J."/>
            <person name="Szarkandi J.G."/>
            <person name="Papp V."/>
            <person name="Albert L."/>
            <person name="Andreopoulos W."/>
            <person name="Angelini C."/>
            <person name="Antonin V."/>
            <person name="Barry K.W."/>
            <person name="Bougher N.L."/>
            <person name="Buchanan P."/>
            <person name="Buyck B."/>
            <person name="Bense V."/>
            <person name="Catcheside P."/>
            <person name="Chovatia M."/>
            <person name="Cooper J."/>
            <person name="Damon W."/>
            <person name="Desjardin D."/>
            <person name="Finy P."/>
            <person name="Geml J."/>
            <person name="Haridas S."/>
            <person name="Hughes K."/>
            <person name="Justo A."/>
            <person name="Karasinski D."/>
            <person name="Kautmanova I."/>
            <person name="Kiss B."/>
            <person name="Kocsube S."/>
            <person name="Kotiranta H."/>
            <person name="LaButti K.M."/>
            <person name="Lechner B.E."/>
            <person name="Liimatainen K."/>
            <person name="Lipzen A."/>
            <person name="Lukacs Z."/>
            <person name="Mihaltcheva S."/>
            <person name="Morgado L.N."/>
            <person name="Niskanen T."/>
            <person name="Noordeloos M.E."/>
            <person name="Ohm R.A."/>
            <person name="Ortiz-Santana B."/>
            <person name="Ovrebo C."/>
            <person name="Racz N."/>
            <person name="Riley R."/>
            <person name="Savchenko A."/>
            <person name="Shiryaev A."/>
            <person name="Soop K."/>
            <person name="Spirin V."/>
            <person name="Szebenyi C."/>
            <person name="Tomsovsky M."/>
            <person name="Tulloss R.E."/>
            <person name="Uehling J."/>
            <person name="Grigoriev I.V."/>
            <person name="Vagvolgyi C."/>
            <person name="Papp T."/>
            <person name="Martin F.M."/>
            <person name="Miettinen O."/>
            <person name="Hibbett D.S."/>
            <person name="Nagy L.G."/>
        </authorList>
    </citation>
    <scope>NUCLEOTIDE SEQUENCE [LARGE SCALE GENOMIC DNA]</scope>
    <source>
        <strain evidence="1 2">CBS 962.96</strain>
    </source>
</reference>
<dbReference type="EMBL" id="ML179089">
    <property type="protein sequence ID" value="THV01482.1"/>
    <property type="molecule type" value="Genomic_DNA"/>
</dbReference>
<name>A0A4S8MG91_DENBC</name>
<dbReference type="OrthoDB" id="2686745at2759"/>
<dbReference type="AlphaFoldDB" id="A0A4S8MG91"/>